<dbReference type="RefSeq" id="XP_016927491.2">
    <property type="nucleotide sequence ID" value="XM_017072002.3"/>
</dbReference>
<name>A0AB39Z2F6_DROSZ</name>
<evidence type="ECO:0000313" key="3">
    <source>
        <dbReference type="RefSeq" id="XP_016927491.2"/>
    </source>
</evidence>
<evidence type="ECO:0000256" key="1">
    <source>
        <dbReference type="SAM" id="SignalP"/>
    </source>
</evidence>
<dbReference type="PANTHER" id="PTHR20898:SF0">
    <property type="entry name" value="DAEDALUS ON 3-RELATED"/>
    <property type="match status" value="1"/>
</dbReference>
<keyword evidence="2" id="KW-1185">Reference proteome</keyword>
<organism evidence="2 3">
    <name type="scientific">Drosophila suzukii</name>
    <name type="common">Spotted-wing drosophila fruit fly</name>
    <dbReference type="NCBI Taxonomy" id="28584"/>
    <lineage>
        <taxon>Eukaryota</taxon>
        <taxon>Metazoa</taxon>
        <taxon>Ecdysozoa</taxon>
        <taxon>Arthropoda</taxon>
        <taxon>Hexapoda</taxon>
        <taxon>Insecta</taxon>
        <taxon>Pterygota</taxon>
        <taxon>Neoptera</taxon>
        <taxon>Endopterygota</taxon>
        <taxon>Diptera</taxon>
        <taxon>Brachycera</taxon>
        <taxon>Muscomorpha</taxon>
        <taxon>Ephydroidea</taxon>
        <taxon>Drosophilidae</taxon>
        <taxon>Drosophila</taxon>
        <taxon>Sophophora</taxon>
    </lineage>
</organism>
<feature type="signal peptide" evidence="1">
    <location>
        <begin position="1"/>
        <end position="22"/>
    </location>
</feature>
<reference evidence="3" key="1">
    <citation type="submission" date="2025-08" db="UniProtKB">
        <authorList>
            <consortium name="RefSeq"/>
        </authorList>
    </citation>
    <scope>IDENTIFICATION</scope>
</reference>
<dbReference type="SMART" id="SM00697">
    <property type="entry name" value="DM8"/>
    <property type="match status" value="1"/>
</dbReference>
<dbReference type="InterPro" id="IPR010512">
    <property type="entry name" value="DUF1091"/>
</dbReference>
<dbReference type="AlphaFoldDB" id="A0AB39Z2F6"/>
<dbReference type="GeneID" id="108008213"/>
<sequence length="186" mass="21490">MNHKIVIFGGLLFAAFLACSEAPFAKMTNAVCKSYNKSWVVIHYCRLKAFSRNKTSLNVNATFIEPAYNISLHMKMLKKASGYKPFLFDYTFDACEFMKRRHQPFAKIVWNLIKDVSTVNHTCPYVGLQMVSDFHRIDVPVGLPTGEYLLLLDWIFDGKPQFATNVYFTFEEDLFTKKTNSRKEAK</sequence>
<accession>A0AB39Z2F6</accession>
<dbReference type="PROSITE" id="PS51257">
    <property type="entry name" value="PROKAR_LIPOPROTEIN"/>
    <property type="match status" value="1"/>
</dbReference>
<dbReference type="PANTHER" id="PTHR20898">
    <property type="entry name" value="DAEDALUS ON 3-RELATED-RELATED"/>
    <property type="match status" value="1"/>
</dbReference>
<dbReference type="Pfam" id="PF06477">
    <property type="entry name" value="DUF1091"/>
    <property type="match status" value="1"/>
</dbReference>
<gene>
    <name evidence="3" type="primary">LOC108008213</name>
</gene>
<keyword evidence="1" id="KW-0732">Signal</keyword>
<evidence type="ECO:0008006" key="4">
    <source>
        <dbReference type="Google" id="ProtNLM"/>
    </source>
</evidence>
<dbReference type="Proteomes" id="UP001652628">
    <property type="component" value="Chromosome 2R"/>
</dbReference>
<feature type="chain" id="PRO_5045153211" description="MD-2-related lipid-recognition domain-containing protein" evidence="1">
    <location>
        <begin position="23"/>
        <end position="186"/>
    </location>
</feature>
<protein>
    <recommendedName>
        <fullName evidence="4">MD-2-related lipid-recognition domain-containing protein</fullName>
    </recommendedName>
</protein>
<proteinExistence type="predicted"/>
<evidence type="ECO:0000313" key="2">
    <source>
        <dbReference type="Proteomes" id="UP001652628"/>
    </source>
</evidence>